<comment type="caution">
    <text evidence="8">The sequence shown here is derived from an EMBL/GenBank/DDBJ whole genome shotgun (WGS) entry which is preliminary data.</text>
</comment>
<dbReference type="AlphaFoldDB" id="A0A8J8FB65"/>
<keyword evidence="6" id="KW-0812">Transmembrane</keyword>
<accession>A0A8J8FB65</accession>
<dbReference type="InterPro" id="IPR011990">
    <property type="entry name" value="TPR-like_helical_dom_sf"/>
</dbReference>
<evidence type="ECO:0000256" key="2">
    <source>
        <dbReference type="ARBA" id="ARBA00012438"/>
    </source>
</evidence>
<dbReference type="Gene3D" id="1.10.287.130">
    <property type="match status" value="1"/>
</dbReference>
<dbReference type="SUPFAM" id="SSF47384">
    <property type="entry name" value="Homodimeric domain of signal transducing histidine kinase"/>
    <property type="match status" value="1"/>
</dbReference>
<comment type="catalytic activity">
    <reaction evidence="1">
        <text>ATP + protein L-histidine = ADP + protein N-phospho-L-histidine.</text>
        <dbReference type="EC" id="2.7.13.3"/>
    </reaction>
</comment>
<feature type="repeat" description="TPR" evidence="4">
    <location>
        <begin position="373"/>
        <end position="406"/>
    </location>
</feature>
<evidence type="ECO:0000256" key="6">
    <source>
        <dbReference type="SAM" id="Phobius"/>
    </source>
</evidence>
<keyword evidence="6" id="KW-0472">Membrane</keyword>
<keyword evidence="4" id="KW-0802">TPR repeat</keyword>
<name>A0A8J8FB65_9BACT</name>
<dbReference type="PROSITE" id="PS50109">
    <property type="entry name" value="HIS_KIN"/>
    <property type="match status" value="1"/>
</dbReference>
<keyword evidence="6" id="KW-1133">Transmembrane helix</keyword>
<dbReference type="PANTHER" id="PTHR10098:SF108">
    <property type="entry name" value="TETRATRICOPEPTIDE REPEAT PROTEIN 28"/>
    <property type="match status" value="1"/>
</dbReference>
<dbReference type="InterPro" id="IPR036890">
    <property type="entry name" value="HATPase_C_sf"/>
</dbReference>
<evidence type="ECO:0000259" key="7">
    <source>
        <dbReference type="PROSITE" id="PS50109"/>
    </source>
</evidence>
<feature type="repeat" description="TPR" evidence="4">
    <location>
        <begin position="133"/>
        <end position="166"/>
    </location>
</feature>
<protein>
    <recommendedName>
        <fullName evidence="2">histidine kinase</fullName>
        <ecNumber evidence="2">2.7.13.3</ecNumber>
    </recommendedName>
</protein>
<dbReference type="InterPro" id="IPR004358">
    <property type="entry name" value="Sig_transdc_His_kin-like_C"/>
</dbReference>
<dbReference type="EMBL" id="WHPF01000003">
    <property type="protein sequence ID" value="NNV54810.1"/>
    <property type="molecule type" value="Genomic_DNA"/>
</dbReference>
<evidence type="ECO:0000313" key="9">
    <source>
        <dbReference type="Proteomes" id="UP000598971"/>
    </source>
</evidence>
<evidence type="ECO:0000256" key="3">
    <source>
        <dbReference type="ARBA" id="ARBA00022553"/>
    </source>
</evidence>
<feature type="domain" description="Histidine kinase" evidence="7">
    <location>
        <begin position="560"/>
        <end position="794"/>
    </location>
</feature>
<dbReference type="Gene3D" id="1.25.40.10">
    <property type="entry name" value="Tetratricopeptide repeat domain"/>
    <property type="match status" value="2"/>
</dbReference>
<dbReference type="PROSITE" id="PS50293">
    <property type="entry name" value="TPR_REGION"/>
    <property type="match status" value="2"/>
</dbReference>
<dbReference type="Pfam" id="PF13424">
    <property type="entry name" value="TPR_12"/>
    <property type="match status" value="3"/>
</dbReference>
<feature type="transmembrane region" description="Helical" evidence="6">
    <location>
        <begin position="490"/>
        <end position="509"/>
    </location>
</feature>
<sequence>MRKIIIILCIIGSMQCYSQNNTIDSLTKVLQSTKVDTTRINTLNWLAYQLRNNDPDSAVYFANKAFELATKTNYKIGVATSFLWKGVATMKLGAYDEALKNSLDALKIYDDLISTNSGRGNTPAASEALNLKSKAYNNIGLIYRQQGNYEEALKNNFASLKIRTEIDDKAGIATSYSNIGLIYYDQGNSTLSLKYDLASLKIRKEIGNKKGIADCYNNIGLVYEDQGNYPEALKSYLAALKIDEELGDKASCAILYGNIGIIHGNLRNYPEALNYHFKALKIQEKIGDKASIARSYNNIAVIYIYQKNYTEALKSQLTCLKITQEIGDKGGIAEAYFNIGVIYGDKENYEEALKNYVNALKLQKELGNKAGMTEAYIEIGNVYTKQKKSATALDYLSKGLALAKEIGNIAHIQNAYKNLVVLDSTLHNFEQALEHYKLYITYHDSLYNEENTKKIVQSQMQFEFDKKEAVTKADQDKKDADAQRIKNQQYFAIAALGIIVLAVIIIAIIQYKSNQHKRKANLLLQEEKLKVESTLSELKAMQAQLIQQEKMASLGELTAGIAHEIQNPLNFVNNFSELNKELIADLKDEIVKGNMEEVKSIADDIDLNSEKINHHGKRAEAIVKGMLQHSRQMTGTKELTNINGLADEYLRLSYHGLRAKDKNFNAEIITHFDETLGSIQIIPQDIGRVLLNLYNNAFYAVAEKKKQQRESFIPTVSVSTKKAGDKVEIRVSDNGNGIPQKIVDKIFQPFFTTKPTGQGTGLGLSLSYDIIKAHGGELKVDTIEGEETTFIITL</sequence>
<dbReference type="CDD" id="cd00082">
    <property type="entry name" value="HisKA"/>
    <property type="match status" value="1"/>
</dbReference>
<keyword evidence="9" id="KW-1185">Reference proteome</keyword>
<dbReference type="InterPro" id="IPR036097">
    <property type="entry name" value="HisK_dim/P_sf"/>
</dbReference>
<gene>
    <name evidence="8" type="ORF">GD597_04990</name>
</gene>
<dbReference type="Proteomes" id="UP000598971">
    <property type="component" value="Unassembled WGS sequence"/>
</dbReference>
<dbReference type="Pfam" id="PF02518">
    <property type="entry name" value="HATPase_c"/>
    <property type="match status" value="1"/>
</dbReference>
<proteinExistence type="predicted"/>
<keyword evidence="3" id="KW-0597">Phosphoprotein</keyword>
<dbReference type="Gene3D" id="3.30.565.10">
    <property type="entry name" value="Histidine kinase-like ATPase, C-terminal domain"/>
    <property type="match status" value="1"/>
</dbReference>
<dbReference type="RefSeq" id="WP_171606732.1">
    <property type="nucleotide sequence ID" value="NZ_WHPF01000003.1"/>
</dbReference>
<feature type="repeat" description="TPR" evidence="4">
    <location>
        <begin position="333"/>
        <end position="366"/>
    </location>
</feature>
<dbReference type="SMART" id="SM00028">
    <property type="entry name" value="TPR"/>
    <property type="match status" value="8"/>
</dbReference>
<dbReference type="EC" id="2.7.13.3" evidence="2"/>
<organism evidence="8 9">
    <name type="scientific">Limnovirga soli</name>
    <dbReference type="NCBI Taxonomy" id="2656915"/>
    <lineage>
        <taxon>Bacteria</taxon>
        <taxon>Pseudomonadati</taxon>
        <taxon>Bacteroidota</taxon>
        <taxon>Chitinophagia</taxon>
        <taxon>Chitinophagales</taxon>
        <taxon>Chitinophagaceae</taxon>
        <taxon>Limnovirga</taxon>
    </lineage>
</organism>
<reference evidence="8" key="1">
    <citation type="submission" date="2019-10" db="EMBL/GenBank/DDBJ databases">
        <title>Draft genome sequence of Panacibacter sp. KCS-6.</title>
        <authorList>
            <person name="Yim K.J."/>
        </authorList>
    </citation>
    <scope>NUCLEOTIDE SEQUENCE</scope>
    <source>
        <strain evidence="8">KCS-6</strain>
    </source>
</reference>
<feature type="coiled-coil region" evidence="5">
    <location>
        <begin position="524"/>
        <end position="551"/>
    </location>
</feature>
<feature type="repeat" description="TPR" evidence="4">
    <location>
        <begin position="253"/>
        <end position="286"/>
    </location>
</feature>
<dbReference type="SUPFAM" id="SSF55874">
    <property type="entry name" value="ATPase domain of HSP90 chaperone/DNA topoisomerase II/histidine kinase"/>
    <property type="match status" value="1"/>
</dbReference>
<dbReference type="SUPFAM" id="SSF48452">
    <property type="entry name" value="TPR-like"/>
    <property type="match status" value="3"/>
</dbReference>
<dbReference type="GO" id="GO:0000155">
    <property type="term" value="F:phosphorelay sensor kinase activity"/>
    <property type="evidence" value="ECO:0007669"/>
    <property type="project" value="InterPro"/>
</dbReference>
<dbReference type="InterPro" id="IPR005467">
    <property type="entry name" value="His_kinase_dom"/>
</dbReference>
<dbReference type="InterPro" id="IPR003594">
    <property type="entry name" value="HATPase_dom"/>
</dbReference>
<feature type="repeat" description="TPR" evidence="4">
    <location>
        <begin position="213"/>
        <end position="246"/>
    </location>
</feature>
<evidence type="ECO:0000256" key="1">
    <source>
        <dbReference type="ARBA" id="ARBA00000085"/>
    </source>
</evidence>
<dbReference type="PROSITE" id="PS50005">
    <property type="entry name" value="TPR"/>
    <property type="match status" value="5"/>
</dbReference>
<evidence type="ECO:0000256" key="5">
    <source>
        <dbReference type="SAM" id="Coils"/>
    </source>
</evidence>
<keyword evidence="5" id="KW-0175">Coiled coil</keyword>
<evidence type="ECO:0000313" key="8">
    <source>
        <dbReference type="EMBL" id="NNV54810.1"/>
    </source>
</evidence>
<evidence type="ECO:0000256" key="4">
    <source>
        <dbReference type="PROSITE-ProRule" id="PRU00339"/>
    </source>
</evidence>
<dbReference type="PRINTS" id="PR00344">
    <property type="entry name" value="BCTRLSENSOR"/>
</dbReference>
<dbReference type="PANTHER" id="PTHR10098">
    <property type="entry name" value="RAPSYN-RELATED"/>
    <property type="match status" value="1"/>
</dbReference>
<dbReference type="InterPro" id="IPR019734">
    <property type="entry name" value="TPR_rpt"/>
</dbReference>
<dbReference type="SMART" id="SM00387">
    <property type="entry name" value="HATPase_c"/>
    <property type="match status" value="1"/>
</dbReference>
<dbReference type="InterPro" id="IPR003661">
    <property type="entry name" value="HisK_dim/P_dom"/>
</dbReference>